<gene>
    <name evidence="2" type="ORF">HMP0721_1074</name>
</gene>
<evidence type="ECO:0000313" key="2">
    <source>
        <dbReference type="EMBL" id="EFV01681.1"/>
    </source>
</evidence>
<organism evidence="2 3">
    <name type="scientific">Pseudoramibacter alactolyticus ATCC 23263</name>
    <dbReference type="NCBI Taxonomy" id="887929"/>
    <lineage>
        <taxon>Bacteria</taxon>
        <taxon>Bacillati</taxon>
        <taxon>Bacillota</taxon>
        <taxon>Clostridia</taxon>
        <taxon>Eubacteriales</taxon>
        <taxon>Eubacteriaceae</taxon>
        <taxon>Pseudoramibacter</taxon>
    </lineage>
</organism>
<evidence type="ECO:0000256" key="1">
    <source>
        <dbReference type="SAM" id="SignalP"/>
    </source>
</evidence>
<feature type="chain" id="PRO_5038893061" evidence="1">
    <location>
        <begin position="29"/>
        <end position="379"/>
    </location>
</feature>
<comment type="caution">
    <text evidence="2">The sequence shown here is derived from an EMBL/GenBank/DDBJ whole genome shotgun (WGS) entry which is preliminary data.</text>
</comment>
<accession>E6MGE1</accession>
<name>E6MGE1_9FIRM</name>
<feature type="signal peptide" evidence="1">
    <location>
        <begin position="1"/>
        <end position="28"/>
    </location>
</feature>
<dbReference type="OrthoDB" id="2081597at2"/>
<dbReference type="EMBL" id="AEQN01000016">
    <property type="protein sequence ID" value="EFV01681.1"/>
    <property type="molecule type" value="Genomic_DNA"/>
</dbReference>
<proteinExistence type="predicted"/>
<protein>
    <submittedName>
        <fullName evidence="2">Uncharacterized protein</fullName>
    </submittedName>
</protein>
<dbReference type="PROSITE" id="PS51257">
    <property type="entry name" value="PROKAR_LIPOPROTEIN"/>
    <property type="match status" value="1"/>
</dbReference>
<dbReference type="Proteomes" id="UP000004754">
    <property type="component" value="Unassembled WGS sequence"/>
</dbReference>
<dbReference type="eggNOG" id="ENOG5033XFQ">
    <property type="taxonomic scope" value="Bacteria"/>
</dbReference>
<evidence type="ECO:0000313" key="3">
    <source>
        <dbReference type="Proteomes" id="UP000004754"/>
    </source>
</evidence>
<dbReference type="AlphaFoldDB" id="E6MGE1"/>
<keyword evidence="3" id="KW-1185">Reference proteome</keyword>
<keyword evidence="1" id="KW-0732">Signal</keyword>
<sequence>MMKIKTLKQRSIVALVAACMVLGALLTACGKAPTLGTEVKDYDQFKRLGESSLELKTGKKLQVFIPKDGSKSASGNHLSASANGTSLNLRSVDAAYVNSAGGTKAYLQKYGSMAAPNLNAAVDTLGKIKKTEDGNTYYRTGFQVLPQYGNGYYSVCRTEFLTKIVGKDKETTNYVMGMINIANNAANDKTQATVDEMSQYYQVKVYWNSKKAKKAAKKYTQNPPTTKRVLSGSYTVPIPSDWRMDTTRTTSNVTFYGPGGSASAAQNLLIARRYISSSTQNFSDAAFKQYFERAMQKAFNGMQVEMNAVKSPIASGKAYSLKMSRGNAQINGYLFFGKYNVIMIYNVSEGNISADQKTVLDNAFNGLVAYSDLKDDKNN</sequence>
<dbReference type="HOGENOM" id="CLU_735424_0_0_9"/>
<dbReference type="RefSeq" id="WP_006598498.1">
    <property type="nucleotide sequence ID" value="NZ_GL622359.1"/>
</dbReference>
<dbReference type="STRING" id="887929.HMP0721_1074"/>
<reference evidence="2 3" key="1">
    <citation type="submission" date="2010-12" db="EMBL/GenBank/DDBJ databases">
        <authorList>
            <person name="Muzny D."/>
            <person name="Qin X."/>
            <person name="Deng J."/>
            <person name="Jiang H."/>
            <person name="Liu Y."/>
            <person name="Qu J."/>
            <person name="Song X.-Z."/>
            <person name="Zhang L."/>
            <person name="Thornton R."/>
            <person name="Coyle M."/>
            <person name="Francisco L."/>
            <person name="Jackson L."/>
            <person name="Javaid M."/>
            <person name="Korchina V."/>
            <person name="Kovar C."/>
            <person name="Mata R."/>
            <person name="Mathew T."/>
            <person name="Ngo R."/>
            <person name="Nguyen L."/>
            <person name="Nguyen N."/>
            <person name="Okwuonu G."/>
            <person name="Ongeri F."/>
            <person name="Pham C."/>
            <person name="Simmons D."/>
            <person name="Wilczek-Boney K."/>
            <person name="Hale W."/>
            <person name="Jakkamsetti A."/>
            <person name="Pham P."/>
            <person name="Ruth R."/>
            <person name="San Lucas F."/>
            <person name="Warren J."/>
            <person name="Zhang J."/>
            <person name="Zhao Z."/>
            <person name="Zhou C."/>
            <person name="Zhu D."/>
            <person name="Lee S."/>
            <person name="Bess C."/>
            <person name="Blankenburg K."/>
            <person name="Forbes L."/>
            <person name="Fu Q."/>
            <person name="Gubbala S."/>
            <person name="Hirani K."/>
            <person name="Jayaseelan J.C."/>
            <person name="Lara F."/>
            <person name="Munidasa M."/>
            <person name="Palculict T."/>
            <person name="Patil S."/>
            <person name="Pu L.-L."/>
            <person name="Saada N."/>
            <person name="Tang L."/>
            <person name="Weissenberger G."/>
            <person name="Zhu Y."/>
            <person name="Hemphill L."/>
            <person name="Shang Y."/>
            <person name="Youmans B."/>
            <person name="Ayvaz T."/>
            <person name="Ross M."/>
            <person name="Santibanez J."/>
            <person name="Aqrawi P."/>
            <person name="Gross S."/>
            <person name="Joshi V."/>
            <person name="Fowler G."/>
            <person name="Nazareth L."/>
            <person name="Reid J."/>
            <person name="Worley K."/>
            <person name="Petrosino J."/>
            <person name="Highlander S."/>
            <person name="Gibbs R."/>
        </authorList>
    </citation>
    <scope>NUCLEOTIDE SEQUENCE [LARGE SCALE GENOMIC DNA]</scope>
    <source>
        <strain evidence="2 3">ATCC 23263</strain>
    </source>
</reference>